<organism evidence="2">
    <name type="scientific">Dictyota dichotoma</name>
    <dbReference type="NCBI Taxonomy" id="2876"/>
    <lineage>
        <taxon>Eukaryota</taxon>
        <taxon>Sar</taxon>
        <taxon>Stramenopiles</taxon>
        <taxon>Ochrophyta</taxon>
        <taxon>PX clade</taxon>
        <taxon>Phaeophyceae</taxon>
        <taxon>Dictyotales</taxon>
        <taxon>Dictyotaceae</taxon>
        <taxon>Dictyota</taxon>
    </lineage>
</organism>
<dbReference type="GO" id="GO:0005840">
    <property type="term" value="C:ribosome"/>
    <property type="evidence" value="ECO:0007669"/>
    <property type="project" value="UniProtKB-KW"/>
</dbReference>
<dbReference type="Pfam" id="PF00673">
    <property type="entry name" value="Ribosomal_L5_C"/>
    <property type="match status" value="1"/>
</dbReference>
<dbReference type="GeneID" id="3860869"/>
<gene>
    <name evidence="2" type="primary">rpl5</name>
</gene>
<sequence length="171" mass="20092">MTPFLRIHYDNVVQKDLVLTTHPRVYMEIVKPTKLLLFTRKISTDDYSVLASVLALECVSQQKPWLLRSGTLISRKVIGCKITLRNKNLYKFLFNLNFRVLPRTKQFEGFRFLGCSDIFAFSLRDMLSFEELVPFIKFFGDLGYLHCQLHCYTKNNNDMLLFGRSIFLCML</sequence>
<reference evidence="2" key="1">
    <citation type="submission" date="2003-12" db="EMBL/GenBank/DDBJ databases">
        <authorList>
            <person name="Oudot-Le Secq M.-P."/>
            <person name="Stam W.T."/>
            <person name="Olsen J.L."/>
        </authorList>
    </citation>
    <scope>NUCLEOTIDE SEQUENCE</scope>
</reference>
<keyword evidence="2" id="KW-0687">Ribonucleoprotein</keyword>
<accession>Q2TUC2</accession>
<name>Q2TUC2_DICDH</name>
<reference evidence="2" key="2">
    <citation type="journal article" date="2006" name="Curr. Genet.">
        <title>Complete mitochondrial genomes of the three brown algae (Heterokonta: Phaeophyceae) Dictyota dichotoma, Fucus vesiculosus and Desmarestia viridis.</title>
        <authorList>
            <person name="Oudot-Le Secq M.P."/>
            <person name="Loiseaux-de Goer S."/>
            <person name="Stam W.T."/>
            <person name="Olsen J.L."/>
        </authorList>
    </citation>
    <scope>NUCLEOTIDE SEQUENCE</scope>
</reference>
<proteinExistence type="predicted"/>
<dbReference type="EMBL" id="AY500368">
    <property type="protein sequence ID" value="AAS79073.1"/>
    <property type="molecule type" value="Genomic_DNA"/>
</dbReference>
<dbReference type="InterPro" id="IPR031309">
    <property type="entry name" value="Ribosomal_uL5_C"/>
</dbReference>
<dbReference type="Gene3D" id="3.30.1440.10">
    <property type="match status" value="1"/>
</dbReference>
<dbReference type="InterPro" id="IPR022803">
    <property type="entry name" value="Ribosomal_uL5_dom_sf"/>
</dbReference>
<dbReference type="RefSeq" id="YP_448688.1">
    <property type="nucleotide sequence ID" value="NC_007685.1"/>
</dbReference>
<evidence type="ECO:0000259" key="1">
    <source>
        <dbReference type="Pfam" id="PF00673"/>
    </source>
</evidence>
<keyword evidence="2" id="KW-0689">Ribosomal protein</keyword>
<feature type="domain" description="Large ribosomal subunit protein uL5 C-terminal" evidence="1">
    <location>
        <begin position="78"/>
        <end position="131"/>
    </location>
</feature>
<evidence type="ECO:0000313" key="2">
    <source>
        <dbReference type="EMBL" id="AAS79073.1"/>
    </source>
</evidence>
<keyword evidence="2" id="KW-0496">Mitochondrion</keyword>
<dbReference type="AlphaFoldDB" id="Q2TUC2"/>
<geneLocation type="mitochondrion" evidence="2"/>
<protein>
    <submittedName>
        <fullName evidence="2">Ribosomal protein L5</fullName>
    </submittedName>
</protein>
<dbReference type="SUPFAM" id="SSF55282">
    <property type="entry name" value="RL5-like"/>
    <property type="match status" value="1"/>
</dbReference>